<dbReference type="GeneID" id="5128910"/>
<dbReference type="OrthoDB" id="10261878at2759"/>
<evidence type="ECO:0000259" key="6">
    <source>
        <dbReference type="SMART" id="SM01011"/>
    </source>
</evidence>
<dbReference type="PANTHER" id="PTHR43226:SF1">
    <property type="entry name" value="XAA-PRO DIPEPTIDASE"/>
    <property type="match status" value="1"/>
</dbReference>
<evidence type="ECO:0000313" key="7">
    <source>
        <dbReference type="EMBL" id="EDK36960.2"/>
    </source>
</evidence>
<keyword evidence="3" id="KW-0479">Metal-binding</keyword>
<keyword evidence="8" id="KW-1185">Reference proteome</keyword>
<dbReference type="SUPFAM" id="SSF53092">
    <property type="entry name" value="Creatinase/prolidase N-terminal domain"/>
    <property type="match status" value="1"/>
</dbReference>
<dbReference type="Proteomes" id="UP000001997">
    <property type="component" value="Unassembled WGS sequence"/>
</dbReference>
<dbReference type="MEROPS" id="M24.A09"/>
<dbReference type="AlphaFoldDB" id="A5DCQ3"/>
<dbReference type="Gene3D" id="3.90.230.10">
    <property type="entry name" value="Creatinase/methionine aminopeptidase superfamily"/>
    <property type="match status" value="1"/>
</dbReference>
<dbReference type="eggNOG" id="KOG2737">
    <property type="taxonomic scope" value="Eukaryota"/>
</dbReference>
<proteinExistence type="inferred from homology"/>
<dbReference type="InterPro" id="IPR000994">
    <property type="entry name" value="Pept_M24"/>
</dbReference>
<feature type="domain" description="Aminopeptidase P N-terminal" evidence="6">
    <location>
        <begin position="39"/>
        <end position="171"/>
    </location>
</feature>
<dbReference type="EMBL" id="CH408155">
    <property type="protein sequence ID" value="EDK36960.2"/>
    <property type="molecule type" value="Genomic_DNA"/>
</dbReference>
<dbReference type="InterPro" id="IPR007865">
    <property type="entry name" value="Aminopep_P_N"/>
</dbReference>
<dbReference type="SMART" id="SM01011">
    <property type="entry name" value="AMP_N"/>
    <property type="match status" value="1"/>
</dbReference>
<dbReference type="FunCoup" id="A5DCQ3">
    <property type="interactions" value="419"/>
</dbReference>
<evidence type="ECO:0000256" key="5">
    <source>
        <dbReference type="ARBA" id="ARBA00023211"/>
    </source>
</evidence>
<dbReference type="GO" id="GO:0006508">
    <property type="term" value="P:proteolysis"/>
    <property type="evidence" value="ECO:0007669"/>
    <property type="project" value="TreeGrafter"/>
</dbReference>
<dbReference type="GO" id="GO:0070006">
    <property type="term" value="F:metalloaminopeptidase activity"/>
    <property type="evidence" value="ECO:0007669"/>
    <property type="project" value="InterPro"/>
</dbReference>
<dbReference type="OMA" id="DAHALFF"/>
<evidence type="ECO:0000313" key="8">
    <source>
        <dbReference type="Proteomes" id="UP000001997"/>
    </source>
</evidence>
<dbReference type="InterPro" id="IPR029149">
    <property type="entry name" value="Creatin/AminoP/Spt16_N"/>
</dbReference>
<dbReference type="GO" id="GO:0030145">
    <property type="term" value="F:manganese ion binding"/>
    <property type="evidence" value="ECO:0007669"/>
    <property type="project" value="InterPro"/>
</dbReference>
<evidence type="ECO:0000256" key="3">
    <source>
        <dbReference type="ARBA" id="ARBA00022723"/>
    </source>
</evidence>
<organism evidence="7 8">
    <name type="scientific">Meyerozyma guilliermondii (strain ATCC 6260 / CBS 566 / DSM 6381 / JCM 1539 / NBRC 10279 / NRRL Y-324)</name>
    <name type="common">Yeast</name>
    <name type="synonym">Candida guilliermondii</name>
    <dbReference type="NCBI Taxonomy" id="294746"/>
    <lineage>
        <taxon>Eukaryota</taxon>
        <taxon>Fungi</taxon>
        <taxon>Dikarya</taxon>
        <taxon>Ascomycota</taxon>
        <taxon>Saccharomycotina</taxon>
        <taxon>Pichiomycetes</taxon>
        <taxon>Debaryomycetaceae</taxon>
        <taxon>Meyerozyma</taxon>
    </lineage>
</organism>
<comment type="cofactor">
    <cofactor evidence="1">
        <name>Mn(2+)</name>
        <dbReference type="ChEBI" id="CHEBI:29035"/>
    </cofactor>
</comment>
<keyword evidence="5" id="KW-0464">Manganese</keyword>
<dbReference type="Pfam" id="PF05195">
    <property type="entry name" value="AMP_N"/>
    <property type="match status" value="1"/>
</dbReference>
<sequence length="519" mass="60054">MQHRCRAAVPAYTPCMRHRLPEPPRFFHLLHCHQMVSKYPAKEHARRAFAHFLEKLPEESQSAFFISGENYELWPYCDQSKPIRQNRYFYYITGCNIPGSHVFYDGGNDKLTLYLPDVDEEDIMWSGLPVSRDEAAAKYDVDEVKFAHEVSADLKAFSYKIYTTDVNQWNKNFESHLIEKDYAFFHGLDEARLIKDDYEIALMRHAAKITDKCHHGVMSATAIETNETHIHAEFMYHALREGSKYQSYDPICCSGPNCSTLHYVKNDDEIPETKHSILIDAGAEWECYASDVTRCFPINGDWTVEHLNIYRAVLRMQQVTMSMIRPGALWDDIHLRAHEILIEEFLKLGIFKSKYSKQEIYESRISARFFPHGLGHLLGMDTHDVGGRPNYEDPDPYLQYLRLRRKLQKGMVLTDEPGIYFSPFLLEDVLKDEKKAKYIDHNVLDKYWYVGGVRIEDDLVITANGFENLTGITSDPAEISEIVKKGLNKNKKCCKLGAKTVTAAVAVFVAGYLFRAWRR</sequence>
<comment type="similarity">
    <text evidence="2">Belongs to the peptidase M24B family.</text>
</comment>
<dbReference type="KEGG" id="pgu:PGUG_01058"/>
<dbReference type="HOGENOM" id="CLU_017266_1_2_1"/>
<dbReference type="STRING" id="294746.A5DCQ3"/>
<evidence type="ECO:0000256" key="1">
    <source>
        <dbReference type="ARBA" id="ARBA00001936"/>
    </source>
</evidence>
<reference evidence="7 8" key="1">
    <citation type="journal article" date="2009" name="Nature">
        <title>Evolution of pathogenicity and sexual reproduction in eight Candida genomes.</title>
        <authorList>
            <person name="Butler G."/>
            <person name="Rasmussen M.D."/>
            <person name="Lin M.F."/>
            <person name="Santos M.A."/>
            <person name="Sakthikumar S."/>
            <person name="Munro C.A."/>
            <person name="Rheinbay E."/>
            <person name="Grabherr M."/>
            <person name="Forche A."/>
            <person name="Reedy J.L."/>
            <person name="Agrafioti I."/>
            <person name="Arnaud M.B."/>
            <person name="Bates S."/>
            <person name="Brown A.J."/>
            <person name="Brunke S."/>
            <person name="Costanzo M.C."/>
            <person name="Fitzpatrick D.A."/>
            <person name="de Groot P.W."/>
            <person name="Harris D."/>
            <person name="Hoyer L.L."/>
            <person name="Hube B."/>
            <person name="Klis F.M."/>
            <person name="Kodira C."/>
            <person name="Lennard N."/>
            <person name="Logue M.E."/>
            <person name="Martin R."/>
            <person name="Neiman A.M."/>
            <person name="Nikolaou E."/>
            <person name="Quail M.A."/>
            <person name="Quinn J."/>
            <person name="Santos M.C."/>
            <person name="Schmitzberger F.F."/>
            <person name="Sherlock G."/>
            <person name="Shah P."/>
            <person name="Silverstein K.A."/>
            <person name="Skrzypek M.S."/>
            <person name="Soll D."/>
            <person name="Staggs R."/>
            <person name="Stansfield I."/>
            <person name="Stumpf M.P."/>
            <person name="Sudbery P.E."/>
            <person name="Srikantha T."/>
            <person name="Zeng Q."/>
            <person name="Berman J."/>
            <person name="Berriman M."/>
            <person name="Heitman J."/>
            <person name="Gow N.A."/>
            <person name="Lorenz M.C."/>
            <person name="Birren B.W."/>
            <person name="Kellis M."/>
            <person name="Cuomo C.A."/>
        </authorList>
    </citation>
    <scope>NUCLEOTIDE SEQUENCE [LARGE SCALE GENOMIC DNA]</scope>
    <source>
        <strain evidence="8">ATCC 6260 / CBS 566 / DSM 6381 / JCM 1539 / NBRC 10279 / NRRL Y-324</strain>
    </source>
</reference>
<gene>
    <name evidence="7" type="ORF">PGUG_01058</name>
</gene>
<dbReference type="VEuPathDB" id="FungiDB:PGUG_01058"/>
<dbReference type="RefSeq" id="XP_001487681.2">
    <property type="nucleotide sequence ID" value="XM_001487631.1"/>
</dbReference>
<dbReference type="InterPro" id="IPR036005">
    <property type="entry name" value="Creatinase/aminopeptidase-like"/>
</dbReference>
<accession>A5DCQ3</accession>
<dbReference type="InParanoid" id="A5DCQ3"/>
<evidence type="ECO:0000256" key="4">
    <source>
        <dbReference type="ARBA" id="ARBA00022801"/>
    </source>
</evidence>
<protein>
    <recommendedName>
        <fullName evidence="6">Aminopeptidase P N-terminal domain-containing protein</fullName>
    </recommendedName>
</protein>
<dbReference type="Gene3D" id="3.40.350.10">
    <property type="entry name" value="Creatinase/prolidase N-terminal domain"/>
    <property type="match status" value="1"/>
</dbReference>
<dbReference type="SUPFAM" id="SSF55920">
    <property type="entry name" value="Creatinase/aminopeptidase"/>
    <property type="match status" value="1"/>
</dbReference>
<dbReference type="PANTHER" id="PTHR43226">
    <property type="entry name" value="XAA-PRO AMINOPEPTIDASE 3"/>
    <property type="match status" value="1"/>
</dbReference>
<keyword evidence="4" id="KW-0378">Hydrolase</keyword>
<dbReference type="CDD" id="cd01087">
    <property type="entry name" value="Prolidase"/>
    <property type="match status" value="1"/>
</dbReference>
<dbReference type="InterPro" id="IPR052433">
    <property type="entry name" value="X-Pro_dipept-like"/>
</dbReference>
<name>A5DCQ3_PICGU</name>
<dbReference type="FunFam" id="3.90.230.10:FF:000002">
    <property type="entry name" value="Xaa-Pro aminopeptidase 3"/>
    <property type="match status" value="1"/>
</dbReference>
<evidence type="ECO:0000256" key="2">
    <source>
        <dbReference type="ARBA" id="ARBA00008766"/>
    </source>
</evidence>
<dbReference type="Pfam" id="PF00557">
    <property type="entry name" value="Peptidase_M24"/>
    <property type="match status" value="1"/>
</dbReference>